<feature type="transmembrane region" description="Helical" evidence="1">
    <location>
        <begin position="65"/>
        <end position="82"/>
    </location>
</feature>
<keyword evidence="3" id="KW-1185">Reference proteome</keyword>
<reference evidence="2" key="1">
    <citation type="submission" date="2019-10" db="EMBL/GenBank/DDBJ databases">
        <authorList>
            <person name="Soares A.E.R."/>
            <person name="Aleixo A."/>
            <person name="Schneider P."/>
            <person name="Miyaki C.Y."/>
            <person name="Schneider M.P."/>
            <person name="Mello C."/>
            <person name="Vasconcelos A.T.R."/>
        </authorList>
    </citation>
    <scope>NUCLEOTIDE SEQUENCE</scope>
    <source>
        <tissue evidence="2">Muscle</tissue>
    </source>
</reference>
<dbReference type="Proteomes" id="UP001145742">
    <property type="component" value="Unassembled WGS sequence"/>
</dbReference>
<sequence>MPFTLWGWASMPLMPWRGTPTSSMAWREPPASFMLWRKTPMSIVTPDGWSGSFIHYCSFIRHCSFVRYFLCVFFFFLFFFFYKFRSRGWVLIDIDEVPSQSSLLKAEQAELQVSLDSDSEVLGTVYSPQYYPGLTLLSIRDLMGSDGREALNCQGTVPTETRTQVLGIQSLKCSPLHHGTA</sequence>
<keyword evidence="1" id="KW-0472">Membrane</keyword>
<evidence type="ECO:0000256" key="1">
    <source>
        <dbReference type="SAM" id="Phobius"/>
    </source>
</evidence>
<keyword evidence="1" id="KW-1133">Transmembrane helix</keyword>
<proteinExistence type="predicted"/>
<evidence type="ECO:0000313" key="3">
    <source>
        <dbReference type="Proteomes" id="UP001145742"/>
    </source>
</evidence>
<gene>
    <name evidence="2" type="ORF">WISP_78907</name>
</gene>
<organism evidence="2 3">
    <name type="scientific">Willisornis vidua</name>
    <name type="common">Xingu scale-backed antbird</name>
    <dbReference type="NCBI Taxonomy" id="1566151"/>
    <lineage>
        <taxon>Eukaryota</taxon>
        <taxon>Metazoa</taxon>
        <taxon>Chordata</taxon>
        <taxon>Craniata</taxon>
        <taxon>Vertebrata</taxon>
        <taxon>Euteleostomi</taxon>
        <taxon>Archelosauria</taxon>
        <taxon>Archosauria</taxon>
        <taxon>Dinosauria</taxon>
        <taxon>Saurischia</taxon>
        <taxon>Theropoda</taxon>
        <taxon>Coelurosauria</taxon>
        <taxon>Aves</taxon>
        <taxon>Neognathae</taxon>
        <taxon>Neoaves</taxon>
        <taxon>Telluraves</taxon>
        <taxon>Australaves</taxon>
        <taxon>Passeriformes</taxon>
        <taxon>Thamnophilidae</taxon>
        <taxon>Willisornis</taxon>
    </lineage>
</organism>
<accession>A0ABQ9DBA2</accession>
<protein>
    <submittedName>
        <fullName evidence="2">Uncharacterized protein</fullName>
    </submittedName>
</protein>
<name>A0ABQ9DBA2_9PASS</name>
<evidence type="ECO:0000313" key="2">
    <source>
        <dbReference type="EMBL" id="KAJ7415290.1"/>
    </source>
</evidence>
<dbReference type="EMBL" id="WHWB01033964">
    <property type="protein sequence ID" value="KAJ7415290.1"/>
    <property type="molecule type" value="Genomic_DNA"/>
</dbReference>
<keyword evidence="1" id="KW-0812">Transmembrane</keyword>
<comment type="caution">
    <text evidence="2">The sequence shown here is derived from an EMBL/GenBank/DDBJ whole genome shotgun (WGS) entry which is preliminary data.</text>
</comment>